<comment type="caution">
    <text evidence="2">The sequence shown here is derived from an EMBL/GenBank/DDBJ whole genome shotgun (WGS) entry which is preliminary data.</text>
</comment>
<evidence type="ECO:0000313" key="3">
    <source>
        <dbReference type="Proteomes" id="UP000288216"/>
    </source>
</evidence>
<keyword evidence="3" id="KW-1185">Reference proteome</keyword>
<name>A0A401Q693_SCYTO</name>
<accession>A0A401Q693</accession>
<dbReference type="GO" id="GO:0007169">
    <property type="term" value="P:cell surface receptor protein tyrosine kinase signaling pathway"/>
    <property type="evidence" value="ECO:0007669"/>
    <property type="project" value="TreeGrafter"/>
</dbReference>
<dbReference type="EMBL" id="BFAA01025070">
    <property type="protein sequence ID" value="GCB80914.1"/>
    <property type="molecule type" value="Genomic_DNA"/>
</dbReference>
<dbReference type="InterPro" id="IPR006019">
    <property type="entry name" value="PID_Shc-like"/>
</dbReference>
<dbReference type="OrthoDB" id="9938362at2759"/>
<dbReference type="PANTHER" id="PTHR10337">
    <property type="entry name" value="SHC TRANSFORMING PROTEIN"/>
    <property type="match status" value="1"/>
</dbReference>
<dbReference type="GO" id="GO:0030971">
    <property type="term" value="F:receptor tyrosine kinase binding"/>
    <property type="evidence" value="ECO:0007669"/>
    <property type="project" value="TreeGrafter"/>
</dbReference>
<feature type="non-terminal residue" evidence="2">
    <location>
        <position position="1"/>
    </location>
</feature>
<organism evidence="2 3">
    <name type="scientific">Scyliorhinus torazame</name>
    <name type="common">Cloudy catshark</name>
    <name type="synonym">Catulus torazame</name>
    <dbReference type="NCBI Taxonomy" id="75743"/>
    <lineage>
        <taxon>Eukaryota</taxon>
        <taxon>Metazoa</taxon>
        <taxon>Chordata</taxon>
        <taxon>Craniata</taxon>
        <taxon>Vertebrata</taxon>
        <taxon>Chondrichthyes</taxon>
        <taxon>Elasmobranchii</taxon>
        <taxon>Galeomorphii</taxon>
        <taxon>Galeoidea</taxon>
        <taxon>Carcharhiniformes</taxon>
        <taxon>Scyliorhinidae</taxon>
        <taxon>Scyliorhinus</taxon>
    </lineage>
</organism>
<dbReference type="PANTHER" id="PTHR10337:SF11">
    <property type="entry name" value="DSHC PROTEIN"/>
    <property type="match status" value="1"/>
</dbReference>
<gene>
    <name evidence="2" type="ORF">scyTo_0022950</name>
</gene>
<evidence type="ECO:0000313" key="2">
    <source>
        <dbReference type="EMBL" id="GCB80914.1"/>
    </source>
</evidence>
<dbReference type="Pfam" id="PF00640">
    <property type="entry name" value="PID"/>
    <property type="match status" value="1"/>
</dbReference>
<dbReference type="PRINTS" id="PR00629">
    <property type="entry name" value="SHCPIDOMAIN"/>
</dbReference>
<dbReference type="Gene3D" id="2.30.29.30">
    <property type="entry name" value="Pleckstrin-homology domain (PH domain)/Phosphotyrosine-binding domain (PTB)"/>
    <property type="match status" value="1"/>
</dbReference>
<dbReference type="InterPro" id="IPR006020">
    <property type="entry name" value="PTB/PI_dom"/>
</dbReference>
<feature type="non-terminal residue" evidence="2">
    <location>
        <position position="61"/>
    </location>
</feature>
<dbReference type="InterPro" id="IPR011993">
    <property type="entry name" value="PH-like_dom_sf"/>
</dbReference>
<dbReference type="AlphaFoldDB" id="A0A401Q693"/>
<dbReference type="STRING" id="75743.A0A401Q693"/>
<dbReference type="Proteomes" id="UP000288216">
    <property type="component" value="Unassembled WGS sequence"/>
</dbReference>
<dbReference type="SUPFAM" id="SSF50729">
    <property type="entry name" value="PH domain-like"/>
    <property type="match status" value="1"/>
</dbReference>
<feature type="domain" description="PID" evidence="1">
    <location>
        <begin position="1"/>
        <end position="61"/>
    </location>
</feature>
<sequence>EAISRVCEAIPDTKGAFRKRKPPSKALSSVLGKSNLQFAGMNITLNISTSSLNLMTPDTKQ</sequence>
<reference evidence="2 3" key="1">
    <citation type="journal article" date="2018" name="Nat. Ecol. Evol.">
        <title>Shark genomes provide insights into elasmobranch evolution and the origin of vertebrates.</title>
        <authorList>
            <person name="Hara Y"/>
            <person name="Yamaguchi K"/>
            <person name="Onimaru K"/>
            <person name="Kadota M"/>
            <person name="Koyanagi M"/>
            <person name="Keeley SD"/>
            <person name="Tatsumi K"/>
            <person name="Tanaka K"/>
            <person name="Motone F"/>
            <person name="Kageyama Y"/>
            <person name="Nozu R"/>
            <person name="Adachi N"/>
            <person name="Nishimura O"/>
            <person name="Nakagawa R"/>
            <person name="Tanegashima C"/>
            <person name="Kiyatake I"/>
            <person name="Matsumoto R"/>
            <person name="Murakumo K"/>
            <person name="Nishida K"/>
            <person name="Terakita A"/>
            <person name="Kuratani S"/>
            <person name="Sato K"/>
            <person name="Hyodo S Kuraku.S."/>
        </authorList>
    </citation>
    <scope>NUCLEOTIDE SEQUENCE [LARGE SCALE GENOMIC DNA]</scope>
</reference>
<dbReference type="InterPro" id="IPR051235">
    <property type="entry name" value="CEP152/SHC-Transforming"/>
</dbReference>
<protein>
    <recommendedName>
        <fullName evidence="1">PID domain-containing protein</fullName>
    </recommendedName>
</protein>
<evidence type="ECO:0000259" key="1">
    <source>
        <dbReference type="Pfam" id="PF00640"/>
    </source>
</evidence>
<dbReference type="GO" id="GO:0005886">
    <property type="term" value="C:plasma membrane"/>
    <property type="evidence" value="ECO:0007669"/>
    <property type="project" value="TreeGrafter"/>
</dbReference>
<dbReference type="GO" id="GO:0035556">
    <property type="term" value="P:intracellular signal transduction"/>
    <property type="evidence" value="ECO:0007669"/>
    <property type="project" value="InterPro"/>
</dbReference>
<proteinExistence type="predicted"/>